<evidence type="ECO:0000313" key="1">
    <source>
        <dbReference type="EnsemblPlants" id="QL03p019702:mrna"/>
    </source>
</evidence>
<organism evidence="1 2">
    <name type="scientific">Quercus lobata</name>
    <name type="common">Valley oak</name>
    <dbReference type="NCBI Taxonomy" id="97700"/>
    <lineage>
        <taxon>Eukaryota</taxon>
        <taxon>Viridiplantae</taxon>
        <taxon>Streptophyta</taxon>
        <taxon>Embryophyta</taxon>
        <taxon>Tracheophyta</taxon>
        <taxon>Spermatophyta</taxon>
        <taxon>Magnoliopsida</taxon>
        <taxon>eudicotyledons</taxon>
        <taxon>Gunneridae</taxon>
        <taxon>Pentapetalae</taxon>
        <taxon>rosids</taxon>
        <taxon>fabids</taxon>
        <taxon>Fagales</taxon>
        <taxon>Fagaceae</taxon>
        <taxon>Quercus</taxon>
    </lineage>
</organism>
<reference evidence="1" key="2">
    <citation type="submission" date="2021-01" db="UniProtKB">
        <authorList>
            <consortium name="EnsemblPlants"/>
        </authorList>
    </citation>
    <scope>IDENTIFICATION</scope>
</reference>
<dbReference type="EMBL" id="LRBV02000003">
    <property type="status" value="NOT_ANNOTATED_CDS"/>
    <property type="molecule type" value="Genomic_DNA"/>
</dbReference>
<dbReference type="Gramene" id="QL03p019702:mrna">
    <property type="protein sequence ID" value="QL03p019702:mrna"/>
    <property type="gene ID" value="QL03p019702"/>
</dbReference>
<dbReference type="InParanoid" id="A0A7N2L5S2"/>
<reference evidence="1 2" key="1">
    <citation type="journal article" date="2016" name="G3 (Bethesda)">
        <title>First Draft Assembly and Annotation of the Genome of a California Endemic Oak Quercus lobata Nee (Fagaceae).</title>
        <authorList>
            <person name="Sork V.L."/>
            <person name="Fitz-Gibbon S.T."/>
            <person name="Puiu D."/>
            <person name="Crepeau M."/>
            <person name="Gugger P.F."/>
            <person name="Sherman R."/>
            <person name="Stevens K."/>
            <person name="Langley C.H."/>
            <person name="Pellegrini M."/>
            <person name="Salzberg S.L."/>
        </authorList>
    </citation>
    <scope>NUCLEOTIDE SEQUENCE [LARGE SCALE GENOMIC DNA]</scope>
    <source>
        <strain evidence="1 2">cv. SW786</strain>
    </source>
</reference>
<proteinExistence type="predicted"/>
<dbReference type="EnsemblPlants" id="QL03p019702:mrna">
    <property type="protein sequence ID" value="QL03p019702:mrna"/>
    <property type="gene ID" value="QL03p019702"/>
</dbReference>
<sequence>MGDSFGGNVAHHVALRLGVGLVELEPVRVRGYVLLVPFFGGSVKTRSEERGHVKVHLQARDLWLMQLSIVEGRLKYIYLFNGLIALS</sequence>
<dbReference type="InterPro" id="IPR029058">
    <property type="entry name" value="AB_hydrolase_fold"/>
</dbReference>
<dbReference type="AlphaFoldDB" id="A0A7N2L5S2"/>
<name>A0A7N2L5S2_QUELO</name>
<evidence type="ECO:0000313" key="2">
    <source>
        <dbReference type="Proteomes" id="UP000594261"/>
    </source>
</evidence>
<dbReference type="SUPFAM" id="SSF53474">
    <property type="entry name" value="alpha/beta-Hydrolases"/>
    <property type="match status" value="1"/>
</dbReference>
<dbReference type="Proteomes" id="UP000594261">
    <property type="component" value="Chromosome 3"/>
</dbReference>
<keyword evidence="2" id="KW-1185">Reference proteome</keyword>
<protein>
    <submittedName>
        <fullName evidence="1">Uncharacterized protein</fullName>
    </submittedName>
</protein>
<dbReference type="OMA" id="RDLWLMQ"/>
<dbReference type="Gene3D" id="3.40.50.1820">
    <property type="entry name" value="alpha/beta hydrolase"/>
    <property type="match status" value="1"/>
</dbReference>
<accession>A0A7N2L5S2</accession>